<feature type="transmembrane region" description="Helical" evidence="8">
    <location>
        <begin position="48"/>
        <end position="68"/>
    </location>
</feature>
<evidence type="ECO:0000256" key="8">
    <source>
        <dbReference type="SAM" id="Phobius"/>
    </source>
</evidence>
<dbReference type="PANTHER" id="PTHR30472:SF27">
    <property type="entry name" value="PETROBACTIN IMPORT SYSTEM PERMEASE PROTEIN YCLN"/>
    <property type="match status" value="1"/>
</dbReference>
<gene>
    <name evidence="9" type="ORF">ATO9_08045</name>
</gene>
<reference evidence="9 10" key="1">
    <citation type="journal article" date="2015" name="Antonie Van Leeuwenhoek">
        <title>Pseudooceanicola atlanticus gen. nov. sp. nov., isolated from surface seawater of the Atlantic Ocean and reclassification of Oceanicola batsensis, Oceanicola marinus, Oceanicola nitratireducens, Oceanicola nanhaiensis, Oceanicola antarcticus and Oceanicola flagellatus, as Pseudooceanicola batsensis comb. nov., Pseudooceanicola marinus comb. nov., Pseudooceanicola nitratireducens comb. nov., Pseudooceanicola nanhaiensis comb. nov., Pseudooceanicola antarcticus comb. nov., and Pseudooceanicola flagellatus comb. nov.</title>
        <authorList>
            <person name="Lai Q."/>
            <person name="Li G."/>
            <person name="Liu X."/>
            <person name="Du Y."/>
            <person name="Sun F."/>
            <person name="Shao Z."/>
        </authorList>
    </citation>
    <scope>NUCLEOTIDE SEQUENCE [LARGE SCALE GENOMIC DNA]</scope>
    <source>
        <strain evidence="9 10">22II-s11g</strain>
    </source>
</reference>
<keyword evidence="4" id="KW-1003">Cell membrane</keyword>
<dbReference type="InterPro" id="IPR037294">
    <property type="entry name" value="ABC_BtuC-like"/>
</dbReference>
<evidence type="ECO:0000313" key="10">
    <source>
        <dbReference type="Proteomes" id="UP000030004"/>
    </source>
</evidence>
<dbReference type="InterPro" id="IPR000522">
    <property type="entry name" value="ABC_transptr_permease_BtuC"/>
</dbReference>
<dbReference type="Pfam" id="PF01032">
    <property type="entry name" value="FecCD"/>
    <property type="match status" value="1"/>
</dbReference>
<comment type="subcellular location">
    <subcellularLocation>
        <location evidence="1">Cell membrane</location>
        <topology evidence="1">Multi-pass membrane protein</topology>
    </subcellularLocation>
</comment>
<evidence type="ECO:0000256" key="3">
    <source>
        <dbReference type="ARBA" id="ARBA00022448"/>
    </source>
</evidence>
<dbReference type="OrthoDB" id="9811975at2"/>
<feature type="transmembrane region" description="Helical" evidence="8">
    <location>
        <begin position="80"/>
        <end position="98"/>
    </location>
</feature>
<feature type="transmembrane region" description="Helical" evidence="8">
    <location>
        <begin position="180"/>
        <end position="199"/>
    </location>
</feature>
<sequence>MRLFGLGLLALMAICSLFLGVADVAPGDVFRDAEARALIWESRLPRTLAAMLAGAGLAITGQIMQLLARNRFVEPMTAGAGQSAALGILVITLLVPGAPIWAKMVASSGAALVSSLGLMALIRPLPPTQPLLVPLVALVYGGVIGAVVTFVAYQGDMMQFLGVWLTGELSGVLRGRYELLWIAAIASAATFLIADRLTLLSLGEDTARTLGVNVGRITAAAIVAVSVVTALVVVTLGAIPFVGLVVPNLVVRMAGDNLRRALPLTALAGALIVLVADMLGRWIRAPYEVPVATTISVIGALIFLVLIRRGAARV</sequence>
<protein>
    <submittedName>
        <fullName evidence="9">Iron ABC transporter permease</fullName>
    </submittedName>
</protein>
<keyword evidence="6 8" id="KW-1133">Transmembrane helix</keyword>
<proteinExistence type="inferred from homology"/>
<comment type="caution">
    <text evidence="9">The sequence shown here is derived from an EMBL/GenBank/DDBJ whole genome shotgun (WGS) entry which is preliminary data.</text>
</comment>
<feature type="transmembrane region" description="Helical" evidence="8">
    <location>
        <begin position="131"/>
        <end position="151"/>
    </location>
</feature>
<evidence type="ECO:0000256" key="5">
    <source>
        <dbReference type="ARBA" id="ARBA00022692"/>
    </source>
</evidence>
<dbReference type="CDD" id="cd06550">
    <property type="entry name" value="TM_ABC_iron-siderophores_like"/>
    <property type="match status" value="1"/>
</dbReference>
<feature type="transmembrane region" description="Helical" evidence="8">
    <location>
        <begin position="262"/>
        <end position="283"/>
    </location>
</feature>
<dbReference type="eggNOG" id="COG4606">
    <property type="taxonomic scope" value="Bacteria"/>
</dbReference>
<dbReference type="RefSeq" id="WP_043747448.1">
    <property type="nucleotide sequence ID" value="NZ_AQQX01000003.1"/>
</dbReference>
<dbReference type="STRING" id="1461694.ATO9_08045"/>
<accession>A0A0A0EE23</accession>
<name>A0A0A0EE23_9RHOB</name>
<dbReference type="Gene3D" id="1.10.3470.10">
    <property type="entry name" value="ABC transporter involved in vitamin B12 uptake, BtuC"/>
    <property type="match status" value="1"/>
</dbReference>
<dbReference type="EMBL" id="AQQX01000003">
    <property type="protein sequence ID" value="KGM48669.1"/>
    <property type="molecule type" value="Genomic_DNA"/>
</dbReference>
<evidence type="ECO:0000256" key="7">
    <source>
        <dbReference type="ARBA" id="ARBA00023136"/>
    </source>
</evidence>
<organism evidence="9 10">
    <name type="scientific">Pseudooceanicola atlanticus</name>
    <dbReference type="NCBI Taxonomy" id="1461694"/>
    <lineage>
        <taxon>Bacteria</taxon>
        <taxon>Pseudomonadati</taxon>
        <taxon>Pseudomonadota</taxon>
        <taxon>Alphaproteobacteria</taxon>
        <taxon>Rhodobacterales</taxon>
        <taxon>Paracoccaceae</taxon>
        <taxon>Pseudooceanicola</taxon>
    </lineage>
</organism>
<dbReference type="SUPFAM" id="SSF81345">
    <property type="entry name" value="ABC transporter involved in vitamin B12 uptake, BtuC"/>
    <property type="match status" value="1"/>
</dbReference>
<dbReference type="PANTHER" id="PTHR30472">
    <property type="entry name" value="FERRIC ENTEROBACTIN TRANSPORT SYSTEM PERMEASE PROTEIN"/>
    <property type="match status" value="1"/>
</dbReference>
<feature type="transmembrane region" description="Helical" evidence="8">
    <location>
        <begin position="219"/>
        <end position="250"/>
    </location>
</feature>
<evidence type="ECO:0000256" key="2">
    <source>
        <dbReference type="ARBA" id="ARBA00007935"/>
    </source>
</evidence>
<feature type="transmembrane region" description="Helical" evidence="8">
    <location>
        <begin position="289"/>
        <end position="307"/>
    </location>
</feature>
<keyword evidence="3" id="KW-0813">Transport</keyword>
<keyword evidence="10" id="KW-1185">Reference proteome</keyword>
<dbReference type="Proteomes" id="UP000030004">
    <property type="component" value="Unassembled WGS sequence"/>
</dbReference>
<comment type="similarity">
    <text evidence="2">Belongs to the binding-protein-dependent transport system permease family. FecCD subfamily.</text>
</comment>
<evidence type="ECO:0000256" key="4">
    <source>
        <dbReference type="ARBA" id="ARBA00022475"/>
    </source>
</evidence>
<evidence type="ECO:0000313" key="9">
    <source>
        <dbReference type="EMBL" id="KGM48669.1"/>
    </source>
</evidence>
<evidence type="ECO:0000256" key="1">
    <source>
        <dbReference type="ARBA" id="ARBA00004651"/>
    </source>
</evidence>
<keyword evidence="7 8" id="KW-0472">Membrane</keyword>
<keyword evidence="5 8" id="KW-0812">Transmembrane</keyword>
<dbReference type="GO" id="GO:0005886">
    <property type="term" value="C:plasma membrane"/>
    <property type="evidence" value="ECO:0007669"/>
    <property type="project" value="UniProtKB-SubCell"/>
</dbReference>
<dbReference type="GO" id="GO:0033214">
    <property type="term" value="P:siderophore-iron import into cell"/>
    <property type="evidence" value="ECO:0007669"/>
    <property type="project" value="TreeGrafter"/>
</dbReference>
<evidence type="ECO:0000256" key="6">
    <source>
        <dbReference type="ARBA" id="ARBA00022989"/>
    </source>
</evidence>
<dbReference type="GO" id="GO:0022857">
    <property type="term" value="F:transmembrane transporter activity"/>
    <property type="evidence" value="ECO:0007669"/>
    <property type="project" value="InterPro"/>
</dbReference>
<dbReference type="AlphaFoldDB" id="A0A0A0EE23"/>